<proteinExistence type="predicted"/>
<accession>F0ZTY6</accession>
<protein>
    <recommendedName>
        <fullName evidence="2">Rho-GAP domain-containing protein</fullName>
    </recommendedName>
</protein>
<feature type="region of interest" description="Disordered" evidence="1">
    <location>
        <begin position="104"/>
        <end position="145"/>
    </location>
</feature>
<name>F0ZTY6_DICPU</name>
<evidence type="ECO:0000256" key="1">
    <source>
        <dbReference type="SAM" id="MobiDB-lite"/>
    </source>
</evidence>
<dbReference type="eggNOG" id="KOG3565">
    <property type="taxonomic scope" value="Eukaryota"/>
</dbReference>
<dbReference type="Gene3D" id="1.10.555.10">
    <property type="entry name" value="Rho GTPase activation protein"/>
    <property type="match status" value="1"/>
</dbReference>
<dbReference type="PROSITE" id="PS50238">
    <property type="entry name" value="RHOGAP"/>
    <property type="match status" value="1"/>
</dbReference>
<dbReference type="RefSeq" id="XP_003290889.1">
    <property type="nucleotide sequence ID" value="XM_003290841.1"/>
</dbReference>
<feature type="region of interest" description="Disordered" evidence="1">
    <location>
        <begin position="539"/>
        <end position="575"/>
    </location>
</feature>
<dbReference type="KEGG" id="dpp:DICPUDRAFT_155418"/>
<dbReference type="SUPFAM" id="SSF48350">
    <property type="entry name" value="GTPase activation domain, GAP"/>
    <property type="match status" value="1"/>
</dbReference>
<evidence type="ECO:0000259" key="2">
    <source>
        <dbReference type="PROSITE" id="PS50238"/>
    </source>
</evidence>
<dbReference type="STRING" id="5786.F0ZTY6"/>
<dbReference type="GO" id="GO:0005096">
    <property type="term" value="F:GTPase activator activity"/>
    <property type="evidence" value="ECO:0000318"/>
    <property type="project" value="GO_Central"/>
</dbReference>
<dbReference type="AlphaFoldDB" id="F0ZTY6"/>
<feature type="domain" description="Rho-GAP" evidence="2">
    <location>
        <begin position="1"/>
        <end position="37"/>
    </location>
</feature>
<dbReference type="InterPro" id="IPR008936">
    <property type="entry name" value="Rho_GTPase_activation_prot"/>
</dbReference>
<feature type="compositionally biased region" description="Polar residues" evidence="1">
    <location>
        <begin position="351"/>
        <end position="392"/>
    </location>
</feature>
<feature type="compositionally biased region" description="Acidic residues" evidence="1">
    <location>
        <begin position="130"/>
        <end position="141"/>
    </location>
</feature>
<dbReference type="Proteomes" id="UP000001064">
    <property type="component" value="Unassembled WGS sequence"/>
</dbReference>
<dbReference type="GeneID" id="10508664"/>
<reference evidence="4" key="1">
    <citation type="journal article" date="2011" name="Genome Biol.">
        <title>Comparative genomics of the social amoebae Dictyostelium discoideum and Dictyostelium purpureum.</title>
        <authorList>
            <consortium name="US DOE Joint Genome Institute (JGI-PGF)"/>
            <person name="Sucgang R."/>
            <person name="Kuo A."/>
            <person name="Tian X."/>
            <person name="Salerno W."/>
            <person name="Parikh A."/>
            <person name="Feasley C.L."/>
            <person name="Dalin E."/>
            <person name="Tu H."/>
            <person name="Huang E."/>
            <person name="Barry K."/>
            <person name="Lindquist E."/>
            <person name="Shapiro H."/>
            <person name="Bruce D."/>
            <person name="Schmutz J."/>
            <person name="Salamov A."/>
            <person name="Fey P."/>
            <person name="Gaudet P."/>
            <person name="Anjard C."/>
            <person name="Babu M.M."/>
            <person name="Basu S."/>
            <person name="Bushmanova Y."/>
            <person name="van der Wel H."/>
            <person name="Katoh-Kurasawa M."/>
            <person name="Dinh C."/>
            <person name="Coutinho P.M."/>
            <person name="Saito T."/>
            <person name="Elias M."/>
            <person name="Schaap P."/>
            <person name="Kay R.R."/>
            <person name="Henrissat B."/>
            <person name="Eichinger L."/>
            <person name="Rivero F."/>
            <person name="Putnam N.H."/>
            <person name="West C.M."/>
            <person name="Loomis W.F."/>
            <person name="Chisholm R.L."/>
            <person name="Shaulsky G."/>
            <person name="Strassmann J.E."/>
            <person name="Queller D.C."/>
            <person name="Kuspa A."/>
            <person name="Grigoriev I.V."/>
        </authorList>
    </citation>
    <scope>NUCLEOTIDE SEQUENCE [LARGE SCALE GENOMIC DNA]</scope>
    <source>
        <strain evidence="4">QSDP1</strain>
    </source>
</reference>
<sequence>MNYQNLAICFAPSLIQSFDTSCIDVIERLIDQYEAIFSVVVVVDNNSNGGSIDLSSSPTILTESLVDSNKSGDDNSNNYQVVLDSSQVLDQLYSSNSGHLRASNGIKKSPLLGSSNLRKSVIPPPNMDIQDNDEEVEEDAEVVSRPRKNTKALYLSRVGPPKNQLGSTPTKRLHSVNSIDYNKPAEPFDRSAININKGSLNKQMTIINPSPSTPESDCTSIGSDEDEELKIIKPLSRSPSVNNLVEEVNKLNMDIESTNVNCGGTVDNSTYYRGDDSTTTAQGTPVLATHYSNIEKPVYNYNRFLQPANRSLSNPNIKNFSVPASSIAISNHSKYNKRSLFSPVRKQSIVSSKKNTFSGTPSPAFNSSNDGISDSGTNTPSLSTQSSKTDLTSSVSSISSNISTSSNSSTSSSISTSSNVGKSTTGNSISTSSNIGKNATTTTTTTVSHNKTPSTSSASSISSGAATTISPIKKVSHQHTNSLSSIPPSIVGGSGSAASSSTNSNSSSPNLTSSTPSPVRPSLNHTVSASTLISKFNQFENNNNQSPSTANWKSGVQKNKQAPVKKSVSIFEKKS</sequence>
<dbReference type="VEuPathDB" id="AmoebaDB:DICPUDRAFT_155418"/>
<dbReference type="InParanoid" id="F0ZTY6"/>
<dbReference type="InterPro" id="IPR000198">
    <property type="entry name" value="RhoGAP_dom"/>
</dbReference>
<feature type="compositionally biased region" description="Polar residues" evidence="1">
    <location>
        <begin position="539"/>
        <end position="560"/>
    </location>
</feature>
<dbReference type="GO" id="GO:0005737">
    <property type="term" value="C:cytoplasm"/>
    <property type="evidence" value="ECO:0000318"/>
    <property type="project" value="GO_Central"/>
</dbReference>
<gene>
    <name evidence="3" type="ORF">DICPUDRAFT_155418</name>
</gene>
<dbReference type="FunCoup" id="F0ZTY6">
    <property type="interactions" value="873"/>
</dbReference>
<keyword evidence="4" id="KW-1185">Reference proteome</keyword>
<dbReference type="GO" id="GO:0005886">
    <property type="term" value="C:plasma membrane"/>
    <property type="evidence" value="ECO:0000318"/>
    <property type="project" value="GO_Central"/>
</dbReference>
<evidence type="ECO:0000313" key="4">
    <source>
        <dbReference type="Proteomes" id="UP000001064"/>
    </source>
</evidence>
<organism evidence="3 4">
    <name type="scientific">Dictyostelium purpureum</name>
    <name type="common">Slime mold</name>
    <dbReference type="NCBI Taxonomy" id="5786"/>
    <lineage>
        <taxon>Eukaryota</taxon>
        <taxon>Amoebozoa</taxon>
        <taxon>Evosea</taxon>
        <taxon>Eumycetozoa</taxon>
        <taxon>Dictyostelia</taxon>
        <taxon>Dictyosteliales</taxon>
        <taxon>Dictyosteliaceae</taxon>
        <taxon>Dictyostelium</taxon>
    </lineage>
</organism>
<dbReference type="GO" id="GO:0007264">
    <property type="term" value="P:small GTPase-mediated signal transduction"/>
    <property type="evidence" value="ECO:0000318"/>
    <property type="project" value="GO_Central"/>
</dbReference>
<evidence type="ECO:0000313" key="3">
    <source>
        <dbReference type="EMBL" id="EGC32598.1"/>
    </source>
</evidence>
<feature type="region of interest" description="Disordered" evidence="1">
    <location>
        <begin position="351"/>
        <end position="526"/>
    </location>
</feature>
<dbReference type="EMBL" id="GL871185">
    <property type="protein sequence ID" value="EGC32598.1"/>
    <property type="molecule type" value="Genomic_DNA"/>
</dbReference>
<feature type="compositionally biased region" description="Low complexity" evidence="1">
    <location>
        <begin position="482"/>
        <end position="517"/>
    </location>
</feature>
<feature type="compositionally biased region" description="Low complexity" evidence="1">
    <location>
        <begin position="393"/>
        <end position="472"/>
    </location>
</feature>